<sequence length="255" mass="30033">MPRSLATREPVTWVQDPRLLRLYASGEGAESEPPNDAYAYIDFNQVSEEKFLSYFEQISLPSRILSLKFTQLQQIEHVNGHHEIFLSLRSLTFVDTEENKIKQILNKIPIQQLEYISINGHCCDGTEHLYRILISEQMLLLKKCHLNFLTTMNFNLNKIQLTQSKVEYFTFKCLNFNCILKLFQYVQNLKYLCVSLYIQNPSTITIVSTLLTKLKYLEIRTFSYYPHLFNNIMRLLKYCPILIKLEISCIDHKTN</sequence>
<dbReference type="Proteomes" id="UP000681722">
    <property type="component" value="Unassembled WGS sequence"/>
</dbReference>
<dbReference type="EMBL" id="CAJNOQ010004647">
    <property type="protein sequence ID" value="CAF1068236.1"/>
    <property type="molecule type" value="Genomic_DNA"/>
</dbReference>
<name>A0A814LNK7_9BILA</name>
<comment type="caution">
    <text evidence="1">The sequence shown here is derived from an EMBL/GenBank/DDBJ whole genome shotgun (WGS) entry which is preliminary data.</text>
</comment>
<evidence type="ECO:0000313" key="3">
    <source>
        <dbReference type="Proteomes" id="UP000663829"/>
    </source>
</evidence>
<dbReference type="Proteomes" id="UP000663829">
    <property type="component" value="Unassembled WGS sequence"/>
</dbReference>
<protein>
    <submittedName>
        <fullName evidence="1">Uncharacterized protein</fullName>
    </submittedName>
</protein>
<dbReference type="EMBL" id="CAJOBC010004647">
    <property type="protein sequence ID" value="CAF3835638.1"/>
    <property type="molecule type" value="Genomic_DNA"/>
</dbReference>
<evidence type="ECO:0000313" key="2">
    <source>
        <dbReference type="EMBL" id="CAF3835638.1"/>
    </source>
</evidence>
<evidence type="ECO:0000313" key="1">
    <source>
        <dbReference type="EMBL" id="CAF1068236.1"/>
    </source>
</evidence>
<proteinExistence type="predicted"/>
<gene>
    <name evidence="1" type="ORF">GPM918_LOCUS17136</name>
    <name evidence="2" type="ORF">SRO942_LOCUS17135</name>
</gene>
<accession>A0A814LNK7</accession>
<reference evidence="1" key="1">
    <citation type="submission" date="2021-02" db="EMBL/GenBank/DDBJ databases">
        <authorList>
            <person name="Nowell W R."/>
        </authorList>
    </citation>
    <scope>NUCLEOTIDE SEQUENCE</scope>
</reference>
<keyword evidence="3" id="KW-1185">Reference proteome</keyword>
<organism evidence="1 3">
    <name type="scientific">Didymodactylos carnosus</name>
    <dbReference type="NCBI Taxonomy" id="1234261"/>
    <lineage>
        <taxon>Eukaryota</taxon>
        <taxon>Metazoa</taxon>
        <taxon>Spiralia</taxon>
        <taxon>Gnathifera</taxon>
        <taxon>Rotifera</taxon>
        <taxon>Eurotatoria</taxon>
        <taxon>Bdelloidea</taxon>
        <taxon>Philodinida</taxon>
        <taxon>Philodinidae</taxon>
        <taxon>Didymodactylos</taxon>
    </lineage>
</organism>
<dbReference type="AlphaFoldDB" id="A0A814LNK7"/>